<dbReference type="AlphaFoldDB" id="A0A9X0YSM8"/>
<evidence type="ECO:0000259" key="1">
    <source>
        <dbReference type="PROSITE" id="PS50965"/>
    </source>
</evidence>
<keyword evidence="3" id="KW-1185">Reference proteome</keyword>
<dbReference type="RefSeq" id="WP_338112780.1">
    <property type="nucleotide sequence ID" value="NZ_JAGGMB010000002.1"/>
</dbReference>
<feature type="domain" description="NERD" evidence="1">
    <location>
        <begin position="37"/>
        <end position="147"/>
    </location>
</feature>
<evidence type="ECO:0000313" key="2">
    <source>
        <dbReference type="EMBL" id="MBP2076595.1"/>
    </source>
</evidence>
<dbReference type="EMBL" id="JAGGMB010000002">
    <property type="protein sequence ID" value="MBP2076595.1"/>
    <property type="molecule type" value="Genomic_DNA"/>
</dbReference>
<sequence>MPYKPRTKSRGLQVLHALDKRKKLTNKEKQHYFNLNKGYEGEALFDHFTAKLKCECFILNDLLLETNNTSFQIDCLIITGDKFYIYEVKNYEGDYHYQSDKLFKKPRLEIINPLHQLSRSESLLRQLLLTLGFIPQIDASVVFINPSFTLYQAPLDKPFSFSNPSKSIHEKFK</sequence>
<evidence type="ECO:0000313" key="3">
    <source>
        <dbReference type="Proteomes" id="UP001138793"/>
    </source>
</evidence>
<dbReference type="InterPro" id="IPR011528">
    <property type="entry name" value="NERD"/>
</dbReference>
<accession>A0A9X0YSM8</accession>
<protein>
    <recommendedName>
        <fullName evidence="1">NERD domain-containing protein</fullName>
    </recommendedName>
</protein>
<comment type="caution">
    <text evidence="2">The sequence shown here is derived from an EMBL/GenBank/DDBJ whole genome shotgun (WGS) entry which is preliminary data.</text>
</comment>
<dbReference type="Pfam" id="PF08378">
    <property type="entry name" value="NERD"/>
    <property type="match status" value="1"/>
</dbReference>
<dbReference type="PROSITE" id="PS50965">
    <property type="entry name" value="NERD"/>
    <property type="match status" value="1"/>
</dbReference>
<reference evidence="2" key="1">
    <citation type="submission" date="2021-03" db="EMBL/GenBank/DDBJ databases">
        <title>Genomic Encyclopedia of Type Strains, Phase IV (KMG-IV): sequencing the most valuable type-strain genomes for metagenomic binning, comparative biology and taxonomic classification.</title>
        <authorList>
            <person name="Goeker M."/>
        </authorList>
    </citation>
    <scope>NUCLEOTIDE SEQUENCE</scope>
    <source>
        <strain evidence="2">DSM 107338</strain>
    </source>
</reference>
<proteinExistence type="predicted"/>
<dbReference type="Proteomes" id="UP001138793">
    <property type="component" value="Unassembled WGS sequence"/>
</dbReference>
<name>A0A9X0YSM8_9BACI</name>
<gene>
    <name evidence="2" type="ORF">J2Z64_000807</name>
</gene>
<organism evidence="2 3">
    <name type="scientific">Oceanobacillus polygoni</name>
    <dbReference type="NCBI Taxonomy" id="1235259"/>
    <lineage>
        <taxon>Bacteria</taxon>
        <taxon>Bacillati</taxon>
        <taxon>Bacillota</taxon>
        <taxon>Bacilli</taxon>
        <taxon>Bacillales</taxon>
        <taxon>Bacillaceae</taxon>
        <taxon>Oceanobacillus</taxon>
    </lineage>
</organism>